<gene>
    <name evidence="1" type="ORF">SDC9_176305</name>
</gene>
<dbReference type="EMBL" id="VSSQ01079298">
    <property type="protein sequence ID" value="MPN28860.1"/>
    <property type="molecule type" value="Genomic_DNA"/>
</dbReference>
<name>A0A645GRH1_9ZZZZ</name>
<proteinExistence type="predicted"/>
<dbReference type="AlphaFoldDB" id="A0A645GRH1"/>
<organism evidence="1">
    <name type="scientific">bioreactor metagenome</name>
    <dbReference type="NCBI Taxonomy" id="1076179"/>
    <lineage>
        <taxon>unclassified sequences</taxon>
        <taxon>metagenomes</taxon>
        <taxon>ecological metagenomes</taxon>
    </lineage>
</organism>
<accession>A0A645GRH1</accession>
<sequence>MIRELPSESEKDITILIVAEKEDTSRLIGRKGIVANAIREVISVGGKSENKRVHVHFESFDEEGKKEE</sequence>
<reference evidence="1" key="1">
    <citation type="submission" date="2019-08" db="EMBL/GenBank/DDBJ databases">
        <authorList>
            <person name="Kucharzyk K."/>
            <person name="Murdoch R.W."/>
            <person name="Higgins S."/>
            <person name="Loffler F."/>
        </authorList>
    </citation>
    <scope>NUCLEOTIDE SEQUENCE</scope>
</reference>
<evidence type="ECO:0000313" key="1">
    <source>
        <dbReference type="EMBL" id="MPN28860.1"/>
    </source>
</evidence>
<evidence type="ECO:0008006" key="2">
    <source>
        <dbReference type="Google" id="ProtNLM"/>
    </source>
</evidence>
<protein>
    <recommendedName>
        <fullName evidence="2">KH domain-containing protein</fullName>
    </recommendedName>
</protein>
<dbReference type="Pfam" id="PF13083">
    <property type="entry name" value="KH_KhpA-B"/>
    <property type="match status" value="1"/>
</dbReference>
<comment type="caution">
    <text evidence="1">The sequence shown here is derived from an EMBL/GenBank/DDBJ whole genome shotgun (WGS) entry which is preliminary data.</text>
</comment>